<dbReference type="WBParaSite" id="nRc.2.0.1.t19082-RA">
    <property type="protein sequence ID" value="nRc.2.0.1.t19082-RA"/>
    <property type="gene ID" value="nRc.2.0.1.g19082"/>
</dbReference>
<feature type="domain" description="ISXO2-like transposase" evidence="1">
    <location>
        <begin position="1"/>
        <end position="99"/>
    </location>
</feature>
<evidence type="ECO:0000313" key="2">
    <source>
        <dbReference type="Proteomes" id="UP000887565"/>
    </source>
</evidence>
<dbReference type="AlphaFoldDB" id="A0A915J066"/>
<organism evidence="2 3">
    <name type="scientific">Romanomermis culicivorax</name>
    <name type="common">Nematode worm</name>
    <dbReference type="NCBI Taxonomy" id="13658"/>
    <lineage>
        <taxon>Eukaryota</taxon>
        <taxon>Metazoa</taxon>
        <taxon>Ecdysozoa</taxon>
        <taxon>Nematoda</taxon>
        <taxon>Enoplea</taxon>
        <taxon>Dorylaimia</taxon>
        <taxon>Mermithida</taxon>
        <taxon>Mermithoidea</taxon>
        <taxon>Mermithidae</taxon>
        <taxon>Romanomermis</taxon>
    </lineage>
</organism>
<dbReference type="InterPro" id="IPR024445">
    <property type="entry name" value="Tnp_ISXO2-like"/>
</dbReference>
<dbReference type="InterPro" id="IPR053164">
    <property type="entry name" value="IS1016-like_transposase"/>
</dbReference>
<protein>
    <submittedName>
        <fullName evidence="3">ISXO2-like transposase domain-containing protein</fullName>
    </submittedName>
</protein>
<evidence type="ECO:0000313" key="3">
    <source>
        <dbReference type="WBParaSite" id="nRc.2.0.1.t19082-RA"/>
    </source>
</evidence>
<name>A0A915J066_ROMCU</name>
<dbReference type="SMART" id="SM01126">
    <property type="entry name" value="DDE_Tnp_IS1595"/>
    <property type="match status" value="1"/>
</dbReference>
<dbReference type="PANTHER" id="PTHR47163:SF2">
    <property type="entry name" value="SI:DKEY-17M8.2"/>
    <property type="match status" value="1"/>
</dbReference>
<dbReference type="Proteomes" id="UP000887565">
    <property type="component" value="Unplaced"/>
</dbReference>
<dbReference type="Pfam" id="PF12762">
    <property type="entry name" value="DDE_Tnp_IS1595"/>
    <property type="match status" value="1"/>
</dbReference>
<evidence type="ECO:0000259" key="1">
    <source>
        <dbReference type="SMART" id="SM01126"/>
    </source>
</evidence>
<proteinExistence type="predicted"/>
<accession>A0A915J066</accession>
<keyword evidence="2" id="KW-1185">Reference proteome</keyword>
<reference evidence="3" key="1">
    <citation type="submission" date="2022-11" db="UniProtKB">
        <authorList>
            <consortium name="WormBaseParasite"/>
        </authorList>
    </citation>
    <scope>IDENTIFICATION</scope>
</reference>
<sequence length="118" mass="13619">MVKCALYVVPTNSREILFPLIEKHIPKTTKLYHDGLATYSNLDDLGYFHNKEFVGSDGMHTNTIEGLWGLIKQRMACMHGSKSIDRLEAHLDEFSFRQNFKDSNESINTAFIEMYKTL</sequence>
<dbReference type="PANTHER" id="PTHR47163">
    <property type="entry name" value="DDE_TNP_IS1595 DOMAIN-CONTAINING PROTEIN"/>
    <property type="match status" value="1"/>
</dbReference>